<evidence type="ECO:0000313" key="3">
    <source>
        <dbReference type="Proteomes" id="UP001530400"/>
    </source>
</evidence>
<keyword evidence="3" id="KW-1185">Reference proteome</keyword>
<gene>
    <name evidence="2" type="ORF">ACHAWO_009289</name>
</gene>
<organism evidence="2 3">
    <name type="scientific">Cyclotella atomus</name>
    <dbReference type="NCBI Taxonomy" id="382360"/>
    <lineage>
        <taxon>Eukaryota</taxon>
        <taxon>Sar</taxon>
        <taxon>Stramenopiles</taxon>
        <taxon>Ochrophyta</taxon>
        <taxon>Bacillariophyta</taxon>
        <taxon>Coscinodiscophyceae</taxon>
        <taxon>Thalassiosirophycidae</taxon>
        <taxon>Stephanodiscales</taxon>
        <taxon>Stephanodiscaceae</taxon>
        <taxon>Cyclotella</taxon>
    </lineage>
</organism>
<dbReference type="Proteomes" id="UP001530400">
    <property type="component" value="Unassembled WGS sequence"/>
</dbReference>
<evidence type="ECO:0000313" key="2">
    <source>
        <dbReference type="EMBL" id="KAL3774342.1"/>
    </source>
</evidence>
<accession>A0ABD3NEJ3</accession>
<protein>
    <recommendedName>
        <fullName evidence="4">HMG box domain-containing protein</fullName>
    </recommendedName>
</protein>
<evidence type="ECO:0000256" key="1">
    <source>
        <dbReference type="SAM" id="MobiDB-lite"/>
    </source>
</evidence>
<evidence type="ECO:0008006" key="4">
    <source>
        <dbReference type="Google" id="ProtNLM"/>
    </source>
</evidence>
<feature type="region of interest" description="Disordered" evidence="1">
    <location>
        <begin position="248"/>
        <end position="269"/>
    </location>
</feature>
<dbReference type="AlphaFoldDB" id="A0ABD3NEJ3"/>
<name>A0ABD3NEJ3_9STRA</name>
<reference evidence="2 3" key="1">
    <citation type="submission" date="2024-10" db="EMBL/GenBank/DDBJ databases">
        <title>Updated reference genomes for cyclostephanoid diatoms.</title>
        <authorList>
            <person name="Roberts W.R."/>
            <person name="Alverson A.J."/>
        </authorList>
    </citation>
    <scope>NUCLEOTIDE SEQUENCE [LARGE SCALE GENOMIC DNA]</scope>
    <source>
        <strain evidence="2 3">AJA010-31</strain>
    </source>
</reference>
<proteinExistence type="predicted"/>
<dbReference type="EMBL" id="JALLPJ020001199">
    <property type="protein sequence ID" value="KAL3774342.1"/>
    <property type="molecule type" value="Genomic_DNA"/>
</dbReference>
<sequence>MLKPHVRSIFSVLERHYILQQSECAPAKSAEDDKDVVDQTLDPHYARRPPRYKNVTLPANWYVVSQNKRKRADHKCHGLVGFVQLSKMISDAWAQADEYTKEYCKSIYQSELVGHRAEQQAFKEKYGEEAFKKQTCKRKNADAAKRGEAKKSDRLRMYEEAYLKELRKNGEKVEEKEDGKAPAVEEKPAVAAAVVGAPRTSLSKLSKMMSDVWAQADEHTKSYCKSIYQSELVGYRAEQQAFKEKYGEEAFEQTRKRKNTEAAEGGDAKKSMSLRKYEEVYLKVLEENEEKFEEKEDGKVPAVEDKPAVAAAVAAAPQAGRIPAPLNLLERLLQERQVIAERLYQLTYGSATATQNNDGLGQVVCSTNHERKRKITQETVNQRALREEAIKRSPPGIASMHLLDTRFAMDPRLAVMQMEQMRREENIARAVARTRAPAAAAVPKNTQASSTSISEDNRIEELSLQLGSAAQRERLGHIIRPGNRPEKAVFQETTRQPPLSDTDRLACNAGNSTEATAMMPQQGPSLLGEGGIVAQKISPQQQQMQQKDQIALLMSLKGLAGKSLSVQRAALSNPVVLDCIENLQRLQQRRLQLQEQLLLEMLGLAE</sequence>
<comment type="caution">
    <text evidence="2">The sequence shown here is derived from an EMBL/GenBank/DDBJ whole genome shotgun (WGS) entry which is preliminary data.</text>
</comment>